<evidence type="ECO:0000313" key="8">
    <source>
        <dbReference type="Proteomes" id="UP000006377"/>
    </source>
</evidence>
<keyword evidence="5" id="KW-0664">Pyridoxine biosynthesis</keyword>
<feature type="domain" description="Pyridoxamine 5'-phosphate oxidase N-terminal" evidence="6">
    <location>
        <begin position="56"/>
        <end position="141"/>
    </location>
</feature>
<accession>A7HR35</accession>
<keyword evidence="4" id="KW-0560">Oxidoreductase</keyword>
<dbReference type="GO" id="GO:0010181">
    <property type="term" value="F:FMN binding"/>
    <property type="evidence" value="ECO:0007669"/>
    <property type="project" value="InterPro"/>
</dbReference>
<dbReference type="InterPro" id="IPR011576">
    <property type="entry name" value="Pyridox_Oxase_N"/>
</dbReference>
<keyword evidence="8" id="KW-1185">Reference proteome</keyword>
<dbReference type="InterPro" id="IPR000659">
    <property type="entry name" value="Pyridox_Oxase"/>
</dbReference>
<evidence type="ECO:0000313" key="7">
    <source>
        <dbReference type="EMBL" id="ABS62368.1"/>
    </source>
</evidence>
<name>A7HR35_PARL1</name>
<gene>
    <name evidence="7" type="ordered locus">Plav_0745</name>
</gene>
<proteinExistence type="predicted"/>
<dbReference type="AlphaFoldDB" id="A7HR35"/>
<dbReference type="EMBL" id="CP000774">
    <property type="protein sequence ID" value="ABS62368.1"/>
    <property type="molecule type" value="Genomic_DNA"/>
</dbReference>
<dbReference type="PANTHER" id="PTHR10851">
    <property type="entry name" value="PYRIDOXINE-5-PHOSPHATE OXIDASE"/>
    <property type="match status" value="1"/>
</dbReference>
<keyword evidence="3" id="KW-0288">FMN</keyword>
<evidence type="ECO:0000256" key="3">
    <source>
        <dbReference type="ARBA" id="ARBA00022643"/>
    </source>
</evidence>
<evidence type="ECO:0000256" key="4">
    <source>
        <dbReference type="ARBA" id="ARBA00023002"/>
    </source>
</evidence>
<sequence length="223" mass="23809">MADGAAAEGASCALPEMPYEGETLRALTLSDMGELAFALPARGVADAASPLRKPVFATLSASGAPAVRTIFLRALDRASRRLVAFTDSRSTKVAEIARDGRASLLFYDPRSDVQVRLSGRAVIRSGDDEAAEAAWQGAPLSSRRAYLVTAAPGSPSLVPASGLPADVEGMIPSAERLESGRVNFALLEFAFDEADILVLSRTGHRRARIRWQADKARMEWLVP</sequence>
<dbReference type="STRING" id="402881.Plav_0745"/>
<dbReference type="InterPro" id="IPR012349">
    <property type="entry name" value="Split_barrel_FMN-bd"/>
</dbReference>
<dbReference type="GO" id="GO:0008615">
    <property type="term" value="P:pyridoxine biosynthetic process"/>
    <property type="evidence" value="ECO:0007669"/>
    <property type="project" value="UniProtKB-KW"/>
</dbReference>
<dbReference type="Pfam" id="PF01243">
    <property type="entry name" value="PNPOx_N"/>
    <property type="match status" value="1"/>
</dbReference>
<evidence type="ECO:0000256" key="5">
    <source>
        <dbReference type="ARBA" id="ARBA00023096"/>
    </source>
</evidence>
<keyword evidence="2" id="KW-0285">Flavoprotein</keyword>
<dbReference type="HOGENOM" id="CLU_058669_0_0_5"/>
<reference evidence="7 8" key="1">
    <citation type="journal article" date="2011" name="Stand. Genomic Sci.">
        <title>Complete genome sequence of Parvibaculum lavamentivorans type strain (DS-1(T)).</title>
        <authorList>
            <person name="Schleheck D."/>
            <person name="Weiss M."/>
            <person name="Pitluck S."/>
            <person name="Bruce D."/>
            <person name="Land M.L."/>
            <person name="Han S."/>
            <person name="Saunders E."/>
            <person name="Tapia R."/>
            <person name="Detter C."/>
            <person name="Brettin T."/>
            <person name="Han J."/>
            <person name="Woyke T."/>
            <person name="Goodwin L."/>
            <person name="Pennacchio L."/>
            <person name="Nolan M."/>
            <person name="Cook A.M."/>
            <person name="Kjelleberg S."/>
            <person name="Thomas T."/>
        </authorList>
    </citation>
    <scope>NUCLEOTIDE SEQUENCE [LARGE SCALE GENOMIC DNA]</scope>
    <source>
        <strain evidence="8">DS-1 / DSM 13023 / NCIMB 13966</strain>
    </source>
</reference>
<evidence type="ECO:0000256" key="2">
    <source>
        <dbReference type="ARBA" id="ARBA00022630"/>
    </source>
</evidence>
<dbReference type="Proteomes" id="UP000006377">
    <property type="component" value="Chromosome"/>
</dbReference>
<dbReference type="KEGG" id="pla:Plav_0745"/>
<dbReference type="OrthoDB" id="5120525at2"/>
<dbReference type="eggNOG" id="COG0259">
    <property type="taxonomic scope" value="Bacteria"/>
</dbReference>
<organism evidence="7 8">
    <name type="scientific">Parvibaculum lavamentivorans (strain DS-1 / DSM 13023 / NCIMB 13966)</name>
    <dbReference type="NCBI Taxonomy" id="402881"/>
    <lineage>
        <taxon>Bacteria</taxon>
        <taxon>Pseudomonadati</taxon>
        <taxon>Pseudomonadota</taxon>
        <taxon>Alphaproteobacteria</taxon>
        <taxon>Hyphomicrobiales</taxon>
        <taxon>Parvibaculaceae</taxon>
        <taxon>Parvibaculum</taxon>
    </lineage>
</organism>
<dbReference type="RefSeq" id="WP_011995659.1">
    <property type="nucleotide sequence ID" value="NC_009719.1"/>
</dbReference>
<evidence type="ECO:0000259" key="6">
    <source>
        <dbReference type="Pfam" id="PF01243"/>
    </source>
</evidence>
<dbReference type="GO" id="GO:0004733">
    <property type="term" value="F:pyridoxamine phosphate oxidase activity"/>
    <property type="evidence" value="ECO:0007669"/>
    <property type="project" value="InterPro"/>
</dbReference>
<comment type="cofactor">
    <cofactor evidence="1">
        <name>FMN</name>
        <dbReference type="ChEBI" id="CHEBI:58210"/>
    </cofactor>
</comment>
<dbReference type="PANTHER" id="PTHR10851:SF3">
    <property type="entry name" value="PYRIDOXINE_PYRIDOXAMINE 5'-PHOSPHATE OXIDASE 2"/>
    <property type="match status" value="1"/>
</dbReference>
<dbReference type="Gene3D" id="2.30.110.10">
    <property type="entry name" value="Electron Transport, Fmn-binding Protein, Chain A"/>
    <property type="match status" value="1"/>
</dbReference>
<dbReference type="SUPFAM" id="SSF50475">
    <property type="entry name" value="FMN-binding split barrel"/>
    <property type="match status" value="1"/>
</dbReference>
<protein>
    <submittedName>
        <fullName evidence="7">Pyridoxamine 5'-phosphate oxidase-related FMN-binding</fullName>
    </submittedName>
</protein>
<evidence type="ECO:0000256" key="1">
    <source>
        <dbReference type="ARBA" id="ARBA00001917"/>
    </source>
</evidence>